<feature type="domain" description="Zn(2)-C6 fungal-type" evidence="2">
    <location>
        <begin position="6"/>
        <end position="34"/>
    </location>
</feature>
<dbReference type="Proteomes" id="UP000813427">
    <property type="component" value="Unassembled WGS sequence"/>
</dbReference>
<dbReference type="PANTHER" id="PTHR38791:SF1">
    <property type="entry name" value="TRANSCRIPTION FACTOR, PUTATIVE-RELATED"/>
    <property type="match status" value="1"/>
</dbReference>
<evidence type="ECO:0000313" key="4">
    <source>
        <dbReference type="Proteomes" id="UP000813427"/>
    </source>
</evidence>
<dbReference type="SMART" id="SM00066">
    <property type="entry name" value="GAL4"/>
    <property type="match status" value="1"/>
</dbReference>
<evidence type="ECO:0000256" key="1">
    <source>
        <dbReference type="ARBA" id="ARBA00023242"/>
    </source>
</evidence>
<sequence length="378" mass="42699">MGVSRACRPCRIAKTRCDLHRPTCSHCSKRNTFCEGYTPDAEYLFRSENETARVNSRRSRRSLTHTKISSPVLFKLEDRSLDIFYAEWVRNPYHQNKGPGYLDLLPSMKARAAPRSALSLAVEAFALANAGDLLSNKGKLSHLARAKYGAALSAVSTAIINGSFTADDSTLMAILTIDMFEVVFMVREEPLKLHCNAIEYLLTSKGTEQMGLSSTSAIYRMANHRLQVRQLGLGLNPLPVQLASIDILDPSIPSQCLVGIQLRAQQTITLSRNLLSEGSFSRTTWDQLSSLLSRIYHHLDELEKWNINLPVFWKPKRIDLAEHEHVVHNLIANSLPFTPHVWIYEDPWLAHQMAFFYQGHIVLRTALLDILDAMKHYG</sequence>
<dbReference type="Gene3D" id="4.10.240.10">
    <property type="entry name" value="Zn(2)-C6 fungal-type DNA-binding domain"/>
    <property type="match status" value="1"/>
</dbReference>
<keyword evidence="1" id="KW-0539">Nucleus</keyword>
<dbReference type="PROSITE" id="PS50048">
    <property type="entry name" value="ZN2_CY6_FUNGAL_2"/>
    <property type="match status" value="1"/>
</dbReference>
<dbReference type="InterPro" id="IPR036864">
    <property type="entry name" value="Zn2-C6_fun-type_DNA-bd_sf"/>
</dbReference>
<dbReference type="GO" id="GO:0000981">
    <property type="term" value="F:DNA-binding transcription factor activity, RNA polymerase II-specific"/>
    <property type="evidence" value="ECO:0007669"/>
    <property type="project" value="InterPro"/>
</dbReference>
<dbReference type="OrthoDB" id="4491390at2759"/>
<dbReference type="GO" id="GO:0008270">
    <property type="term" value="F:zinc ion binding"/>
    <property type="evidence" value="ECO:0007669"/>
    <property type="project" value="InterPro"/>
</dbReference>
<dbReference type="AlphaFoldDB" id="A0A8K0WGY5"/>
<dbReference type="Pfam" id="PF00172">
    <property type="entry name" value="Zn_clus"/>
    <property type="match status" value="1"/>
</dbReference>
<name>A0A8K0WGY5_9HYPO</name>
<dbReference type="CDD" id="cd00067">
    <property type="entry name" value="GAL4"/>
    <property type="match status" value="1"/>
</dbReference>
<gene>
    <name evidence="3" type="ORF">BKA59DRAFT_121940</name>
</gene>
<keyword evidence="4" id="KW-1185">Reference proteome</keyword>
<dbReference type="InterPro" id="IPR053175">
    <property type="entry name" value="DHMBA_Reg_Transcription_Factor"/>
</dbReference>
<dbReference type="EMBL" id="JAGPXF010000002">
    <property type="protein sequence ID" value="KAH7257870.1"/>
    <property type="molecule type" value="Genomic_DNA"/>
</dbReference>
<dbReference type="InterPro" id="IPR001138">
    <property type="entry name" value="Zn2Cys6_DnaBD"/>
</dbReference>
<comment type="caution">
    <text evidence="3">The sequence shown here is derived from an EMBL/GenBank/DDBJ whole genome shotgun (WGS) entry which is preliminary data.</text>
</comment>
<reference evidence="3" key="1">
    <citation type="journal article" date="2021" name="Nat. Commun.">
        <title>Genetic determinants of endophytism in the Arabidopsis root mycobiome.</title>
        <authorList>
            <person name="Mesny F."/>
            <person name="Miyauchi S."/>
            <person name="Thiergart T."/>
            <person name="Pickel B."/>
            <person name="Atanasova L."/>
            <person name="Karlsson M."/>
            <person name="Huettel B."/>
            <person name="Barry K.W."/>
            <person name="Haridas S."/>
            <person name="Chen C."/>
            <person name="Bauer D."/>
            <person name="Andreopoulos W."/>
            <person name="Pangilinan J."/>
            <person name="LaButti K."/>
            <person name="Riley R."/>
            <person name="Lipzen A."/>
            <person name="Clum A."/>
            <person name="Drula E."/>
            <person name="Henrissat B."/>
            <person name="Kohler A."/>
            <person name="Grigoriev I.V."/>
            <person name="Martin F.M."/>
            <person name="Hacquard S."/>
        </authorList>
    </citation>
    <scope>NUCLEOTIDE SEQUENCE</scope>
    <source>
        <strain evidence="3">MPI-SDFR-AT-0068</strain>
    </source>
</reference>
<accession>A0A8K0WGY5</accession>
<evidence type="ECO:0000313" key="3">
    <source>
        <dbReference type="EMBL" id="KAH7257870.1"/>
    </source>
</evidence>
<dbReference type="PROSITE" id="PS00463">
    <property type="entry name" value="ZN2_CY6_FUNGAL_1"/>
    <property type="match status" value="1"/>
</dbReference>
<proteinExistence type="predicted"/>
<evidence type="ECO:0000259" key="2">
    <source>
        <dbReference type="PROSITE" id="PS50048"/>
    </source>
</evidence>
<dbReference type="SUPFAM" id="SSF57701">
    <property type="entry name" value="Zn2/Cys6 DNA-binding domain"/>
    <property type="match status" value="1"/>
</dbReference>
<dbReference type="PANTHER" id="PTHR38791">
    <property type="entry name" value="ZN(II)2CYS6 TRANSCRIPTION FACTOR (EUROFUNG)-RELATED-RELATED"/>
    <property type="match status" value="1"/>
</dbReference>
<organism evidence="3 4">
    <name type="scientific">Fusarium tricinctum</name>
    <dbReference type="NCBI Taxonomy" id="61284"/>
    <lineage>
        <taxon>Eukaryota</taxon>
        <taxon>Fungi</taxon>
        <taxon>Dikarya</taxon>
        <taxon>Ascomycota</taxon>
        <taxon>Pezizomycotina</taxon>
        <taxon>Sordariomycetes</taxon>
        <taxon>Hypocreomycetidae</taxon>
        <taxon>Hypocreales</taxon>
        <taxon>Nectriaceae</taxon>
        <taxon>Fusarium</taxon>
        <taxon>Fusarium tricinctum species complex</taxon>
    </lineage>
</organism>
<protein>
    <recommendedName>
        <fullName evidence="2">Zn(2)-C6 fungal-type domain-containing protein</fullName>
    </recommendedName>
</protein>